<dbReference type="InterPro" id="IPR012347">
    <property type="entry name" value="Ferritin-like"/>
</dbReference>
<reference evidence="3" key="2">
    <citation type="submission" date="2022-01" db="EMBL/GenBank/DDBJ databases">
        <authorList>
            <person name="Zivanovic Y."/>
            <person name="Moreira D."/>
            <person name="Lopez-Garcia P."/>
        </authorList>
    </citation>
    <scope>NUCLEOTIDE SEQUENCE</scope>
    <source>
        <strain evidence="3">G9</strain>
    </source>
</reference>
<organism evidence="3 4">
    <name type="scientific">Candidatus Synechococcus calcipolaris G9</name>
    <dbReference type="NCBI Taxonomy" id="1497997"/>
    <lineage>
        <taxon>Bacteria</taxon>
        <taxon>Bacillati</taxon>
        <taxon>Cyanobacteriota</taxon>
        <taxon>Cyanophyceae</taxon>
        <taxon>Synechococcales</taxon>
        <taxon>Synechococcaceae</taxon>
        <taxon>Synechococcus</taxon>
    </lineage>
</organism>
<dbReference type="PANTHER" id="PTHR36933:SF1">
    <property type="entry name" value="SLL0788 PROTEIN"/>
    <property type="match status" value="1"/>
</dbReference>
<proteinExistence type="predicted"/>
<evidence type="ECO:0000313" key="4">
    <source>
        <dbReference type="Proteomes" id="UP001154265"/>
    </source>
</evidence>
<name>A0ABT6EYX9_9SYNE</name>
<feature type="signal peptide" evidence="1">
    <location>
        <begin position="1"/>
        <end position="22"/>
    </location>
</feature>
<dbReference type="Proteomes" id="UP001154265">
    <property type="component" value="Unassembled WGS sequence"/>
</dbReference>
<dbReference type="Pfam" id="PF03713">
    <property type="entry name" value="DUF305"/>
    <property type="match status" value="1"/>
</dbReference>
<dbReference type="Gene3D" id="1.20.1260.10">
    <property type="match status" value="1"/>
</dbReference>
<keyword evidence="4" id="KW-1185">Reference proteome</keyword>
<dbReference type="InterPro" id="IPR005183">
    <property type="entry name" value="DUF305_CopM-like"/>
</dbReference>
<evidence type="ECO:0000259" key="2">
    <source>
        <dbReference type="Pfam" id="PF03713"/>
    </source>
</evidence>
<reference evidence="3" key="1">
    <citation type="journal article" date="2022" name="Genome Biol. Evol.">
        <title>A New Gene Family Diagnostic for Intracellular Biomineralization of Amorphous Ca Carbonates by Cyanobacteria.</title>
        <authorList>
            <person name="Benzerara K."/>
            <person name="Duprat E."/>
            <person name="Bitard-Feildel T."/>
            <person name="Caumes G."/>
            <person name="Cassier-Chauvat C."/>
            <person name="Chauvat F."/>
            <person name="Dezi M."/>
            <person name="Diop S.I."/>
            <person name="Gaschignard G."/>
            <person name="Gorgen S."/>
            <person name="Gugger M."/>
            <person name="Lopez-Garcia P."/>
            <person name="Millet M."/>
            <person name="Skouri-Panet F."/>
            <person name="Moreira D."/>
            <person name="Callebaut I."/>
        </authorList>
    </citation>
    <scope>NUCLEOTIDE SEQUENCE</scope>
    <source>
        <strain evidence="3">G9</strain>
    </source>
</reference>
<keyword evidence="1" id="KW-0732">Signal</keyword>
<sequence>MNQKVVMASIASVAVIAVGAYAGSQFFQSKEGDPAAQAMNHHSSMNHGGMDHGGHDMHMNVTSEAEFLREMIPHHQEAIDTAEIILARSQRPEMKAFAQEIIAVQSAEIQQMAAWLAAWHPNENQPSQYQPMMRDLTNLEGDRLDQVFLEDMIMHHMGAVMMSQQLLRGNLVENEPVKPFAEAIVSSQSQEIQQMHTWLSAWFSSSSGQPHH</sequence>
<dbReference type="PANTHER" id="PTHR36933">
    <property type="entry name" value="SLL0788 PROTEIN"/>
    <property type="match status" value="1"/>
</dbReference>
<feature type="domain" description="DUF305" evidence="2">
    <location>
        <begin position="64"/>
        <end position="199"/>
    </location>
</feature>
<feature type="chain" id="PRO_5045368913" evidence="1">
    <location>
        <begin position="23"/>
        <end position="212"/>
    </location>
</feature>
<evidence type="ECO:0000256" key="1">
    <source>
        <dbReference type="SAM" id="SignalP"/>
    </source>
</evidence>
<evidence type="ECO:0000313" key="3">
    <source>
        <dbReference type="EMBL" id="MDG2990290.1"/>
    </source>
</evidence>
<accession>A0ABT6EYX9</accession>
<comment type="caution">
    <text evidence="3">The sequence shown here is derived from an EMBL/GenBank/DDBJ whole genome shotgun (WGS) entry which is preliminary data.</text>
</comment>
<protein>
    <submittedName>
        <fullName evidence="3">DUF305 domain-containing protein</fullName>
    </submittedName>
</protein>
<gene>
    <name evidence="3" type="ORF">L3556_04970</name>
</gene>
<dbReference type="EMBL" id="JAKKUT010000002">
    <property type="protein sequence ID" value="MDG2990290.1"/>
    <property type="molecule type" value="Genomic_DNA"/>
</dbReference>